<evidence type="ECO:0000313" key="1">
    <source>
        <dbReference type="EMBL" id="SCF21867.1"/>
    </source>
</evidence>
<name>A0A1C4YMJ0_9ACTN</name>
<proteinExistence type="predicted"/>
<dbReference type="AlphaFoldDB" id="A0A1C4YMJ0"/>
<gene>
    <name evidence="1" type="ORF">GA0070558_15611</name>
</gene>
<evidence type="ECO:0000313" key="2">
    <source>
        <dbReference type="Proteomes" id="UP000199375"/>
    </source>
</evidence>
<sequence>MANTEDLPPSVVSIAEYLAMKAKGYDNHLKWNEQAMFKADLMNVRRRWYGVAPDAFAGKLRSEGMREQNIVELVDWLKKAQAGRRLVPDRSYRDFVFNPPPEGLDSGRGHQSRDW</sequence>
<dbReference type="Proteomes" id="UP000199375">
    <property type="component" value="Unassembled WGS sequence"/>
</dbReference>
<reference evidence="1 2" key="1">
    <citation type="submission" date="2016-06" db="EMBL/GenBank/DDBJ databases">
        <authorList>
            <person name="Kjaerup R.B."/>
            <person name="Dalgaard T.S."/>
            <person name="Juul-Madsen H.R."/>
        </authorList>
    </citation>
    <scope>NUCLEOTIDE SEQUENCE [LARGE SCALE GENOMIC DNA]</scope>
    <source>
        <strain evidence="1 2">DSM 45626</strain>
    </source>
</reference>
<organism evidence="1 2">
    <name type="scientific">Micromonospora haikouensis</name>
    <dbReference type="NCBI Taxonomy" id="686309"/>
    <lineage>
        <taxon>Bacteria</taxon>
        <taxon>Bacillati</taxon>
        <taxon>Actinomycetota</taxon>
        <taxon>Actinomycetes</taxon>
        <taxon>Micromonosporales</taxon>
        <taxon>Micromonosporaceae</taxon>
        <taxon>Micromonospora</taxon>
    </lineage>
</organism>
<accession>A0A1C4YMJ0</accession>
<protein>
    <submittedName>
        <fullName evidence="1">Uncharacterized protein</fullName>
    </submittedName>
</protein>
<dbReference type="RefSeq" id="WP_091286843.1">
    <property type="nucleotide sequence ID" value="NZ_FMCW01000056.1"/>
</dbReference>
<dbReference type="EMBL" id="FMCW01000056">
    <property type="protein sequence ID" value="SCF21867.1"/>
    <property type="molecule type" value="Genomic_DNA"/>
</dbReference>